<protein>
    <recommendedName>
        <fullName evidence="4">Reverse transcriptase domain-containing protein</fullName>
    </recommendedName>
</protein>
<dbReference type="Proteomes" id="UP001234989">
    <property type="component" value="Chromosome 5"/>
</dbReference>
<feature type="region of interest" description="Disordered" evidence="1">
    <location>
        <begin position="411"/>
        <end position="432"/>
    </location>
</feature>
<reference evidence="2" key="1">
    <citation type="submission" date="2023-08" db="EMBL/GenBank/DDBJ databases">
        <title>A de novo genome assembly of Solanum verrucosum Schlechtendal, a Mexican diploid species geographically isolated from the other diploid A-genome species in potato relatives.</title>
        <authorList>
            <person name="Hosaka K."/>
        </authorList>
    </citation>
    <scope>NUCLEOTIDE SEQUENCE</scope>
    <source>
        <tissue evidence="2">Young leaves</tissue>
    </source>
</reference>
<evidence type="ECO:0000313" key="2">
    <source>
        <dbReference type="EMBL" id="WMV30418.1"/>
    </source>
</evidence>
<organism evidence="2 3">
    <name type="scientific">Solanum verrucosum</name>
    <dbReference type="NCBI Taxonomy" id="315347"/>
    <lineage>
        <taxon>Eukaryota</taxon>
        <taxon>Viridiplantae</taxon>
        <taxon>Streptophyta</taxon>
        <taxon>Embryophyta</taxon>
        <taxon>Tracheophyta</taxon>
        <taxon>Spermatophyta</taxon>
        <taxon>Magnoliopsida</taxon>
        <taxon>eudicotyledons</taxon>
        <taxon>Gunneridae</taxon>
        <taxon>Pentapetalae</taxon>
        <taxon>asterids</taxon>
        <taxon>lamiids</taxon>
        <taxon>Solanales</taxon>
        <taxon>Solanaceae</taxon>
        <taxon>Solanoideae</taxon>
        <taxon>Solaneae</taxon>
        <taxon>Solanum</taxon>
    </lineage>
</organism>
<gene>
    <name evidence="2" type="ORF">MTR67_023803</name>
</gene>
<accession>A0AAF0QWB7</accession>
<evidence type="ECO:0008006" key="4">
    <source>
        <dbReference type="Google" id="ProtNLM"/>
    </source>
</evidence>
<name>A0AAF0QWB7_SOLVR</name>
<feature type="compositionally biased region" description="Basic and acidic residues" evidence="1">
    <location>
        <begin position="483"/>
        <end position="500"/>
    </location>
</feature>
<feature type="region of interest" description="Disordered" evidence="1">
    <location>
        <begin position="477"/>
        <end position="500"/>
    </location>
</feature>
<evidence type="ECO:0000313" key="3">
    <source>
        <dbReference type="Proteomes" id="UP001234989"/>
    </source>
</evidence>
<feature type="compositionally biased region" description="Basic and acidic residues" evidence="1">
    <location>
        <begin position="412"/>
        <end position="426"/>
    </location>
</feature>
<sequence>MPKAKVSSSTKIWIFWEDDWEEQDYNDTGQPITVNFQKRGTTDVFSVTAVYTRCNALERLELWEFLEDIAFNMQKTMVASREIHSLGGIQGSDHAPLQVVCNTSQEHVQKPVRFLNFWRKHEYFKKLITDVWQEGEITGNPFTVVHKDVIKMKEIQLEMAPTESNRAELHKVEADIKRYKHIEEEYWKQKVGMQWFNDGDRNTKFFHAYVKGRRRKLQINAIQTRDGDMITTTQNIREEDANFFKKQVMEDQEVSDYKKWFFALNGDSASGPMDSLEIVRDINRRNKYHNVVVKLDMAKAYDRFLMEILVLMNGQSFGFFQYSRGLKQRDPLSPTLFIIAAEVLSRGLNSLFEDPDYIGYGMPKWSPPINNLSYADDTILFCSRQTASIRKIDQHSEKSIPVYLLAAMNPPKDTKHKDENSQDQHTLKKKTPHRYKGKMELKVLTIKIFGVVIGDVGQTVIPQIGVILDRDDEQSLGVLTSPGKEKRISSKNEEEGRDKA</sequence>
<evidence type="ECO:0000256" key="1">
    <source>
        <dbReference type="SAM" id="MobiDB-lite"/>
    </source>
</evidence>
<proteinExistence type="predicted"/>
<keyword evidence="3" id="KW-1185">Reference proteome</keyword>
<dbReference type="AlphaFoldDB" id="A0AAF0QWB7"/>
<dbReference type="EMBL" id="CP133616">
    <property type="protein sequence ID" value="WMV30418.1"/>
    <property type="molecule type" value="Genomic_DNA"/>
</dbReference>